<dbReference type="InterPro" id="IPR011333">
    <property type="entry name" value="SKP1/BTB/POZ_sf"/>
</dbReference>
<gene>
    <name evidence="4" type="ORF">LAZ67_7000443</name>
</gene>
<dbReference type="InterPro" id="IPR000210">
    <property type="entry name" value="BTB/POZ_dom"/>
</dbReference>
<organism evidence="4 5">
    <name type="scientific">Cordylochernes scorpioides</name>
    <dbReference type="NCBI Taxonomy" id="51811"/>
    <lineage>
        <taxon>Eukaryota</taxon>
        <taxon>Metazoa</taxon>
        <taxon>Ecdysozoa</taxon>
        <taxon>Arthropoda</taxon>
        <taxon>Chelicerata</taxon>
        <taxon>Arachnida</taxon>
        <taxon>Pseudoscorpiones</taxon>
        <taxon>Cheliferoidea</taxon>
        <taxon>Chernetidae</taxon>
        <taxon>Cordylochernes</taxon>
    </lineage>
</organism>
<dbReference type="SMART" id="SM00225">
    <property type="entry name" value="BTB"/>
    <property type="match status" value="2"/>
</dbReference>
<dbReference type="Pfam" id="PF22486">
    <property type="entry name" value="MATH_2"/>
    <property type="match status" value="1"/>
</dbReference>
<feature type="domain" description="BTB" evidence="2">
    <location>
        <begin position="488"/>
        <end position="547"/>
    </location>
</feature>
<sequence>MVLTNSSNLLIIILNIFDLCQERCVDRILVMQNYKLISHLMDLLSQKWSEILPDGKLTIFIEITVWNVDNETINSHGLVEGINDPYFRLKKDKSGSSRSLIANVQGHVPPFKFPDFCWKDDLFHMIEHQKFSDITLSVCGRPFHAHQNLLSARSPVFQAMLTHDMYEKKEKLIKIVDAEPMVFEELLRYIYTGKAPNLESMAAKLMEAADKYGLDRLKTLCEVYLGSNLTVDNAAEVLVLADMHNAQRLKSFAINYINTHSLDVMDSQGWKVNLIQHPNIITDLFLTQIQQDSQPCLLILPFQTDKNNIDRYWCKTKFITSQTSFKWTIDKLSLEAIYSGTDMIKSSVFYEKNRGVEWRLAAQFSEDDEIREKYLAIYLELHSPLNTKIKSIFSLSLLDNLGEKFNTSEHNYAFIPRYNAGNKRFLRSELLFGKESLLQNCENLTILCEIIKVHKTFTSCGIINNVYEVPDCTWAKDIGTLFESQEFSDVILTTGNKRFPAHKNILAASSSVFAAMFKNKSDLNIVEINDIEAAVLNEMLNFIYTDQSPNLDSLAEDLLYAADKYGLENLKVVCEESLATHLTVKKAAEILLLADRCKASQLMSFIINFIVRLPNRIIKDWFSKFSSHPHIINEFYKALAHKRIQLNKMPINISFELATDIIKSQYEHEIIQDFFL</sequence>
<accession>A0ABY6KLG9</accession>
<protein>
    <submittedName>
        <fullName evidence="4">SPOPL</fullName>
    </submittedName>
</protein>
<dbReference type="Gene3D" id="1.25.40.420">
    <property type="match status" value="1"/>
</dbReference>
<dbReference type="InterPro" id="IPR008974">
    <property type="entry name" value="TRAF-like"/>
</dbReference>
<dbReference type="InterPro" id="IPR002083">
    <property type="entry name" value="MATH/TRAF_dom"/>
</dbReference>
<keyword evidence="1" id="KW-0732">Signal</keyword>
<dbReference type="SUPFAM" id="SSF49599">
    <property type="entry name" value="TRAF domain-like"/>
    <property type="match status" value="1"/>
</dbReference>
<dbReference type="Pfam" id="PF00651">
    <property type="entry name" value="BTB"/>
    <property type="match status" value="2"/>
</dbReference>
<evidence type="ECO:0000259" key="3">
    <source>
        <dbReference type="PROSITE" id="PS50144"/>
    </source>
</evidence>
<dbReference type="Proteomes" id="UP001235939">
    <property type="component" value="Chromosome 07"/>
</dbReference>
<dbReference type="PROSITE" id="PS50097">
    <property type="entry name" value="BTB"/>
    <property type="match status" value="2"/>
</dbReference>
<evidence type="ECO:0000256" key="1">
    <source>
        <dbReference type="SAM" id="SignalP"/>
    </source>
</evidence>
<feature type="domain" description="MATH" evidence="3">
    <location>
        <begin position="322"/>
        <end position="450"/>
    </location>
</feature>
<evidence type="ECO:0000313" key="4">
    <source>
        <dbReference type="EMBL" id="UYV69719.1"/>
    </source>
</evidence>
<dbReference type="SUPFAM" id="SSF54695">
    <property type="entry name" value="POZ domain"/>
    <property type="match status" value="2"/>
</dbReference>
<feature type="signal peptide" evidence="1">
    <location>
        <begin position="1"/>
        <end position="22"/>
    </location>
</feature>
<evidence type="ECO:0000259" key="2">
    <source>
        <dbReference type="PROSITE" id="PS50097"/>
    </source>
</evidence>
<dbReference type="Gene3D" id="2.60.210.10">
    <property type="entry name" value="Apoptosis, Tumor Necrosis Factor Receptor Associated Protein 2, Chain A"/>
    <property type="match status" value="1"/>
</dbReference>
<feature type="domain" description="BTB" evidence="2">
    <location>
        <begin position="132"/>
        <end position="199"/>
    </location>
</feature>
<evidence type="ECO:0000313" key="5">
    <source>
        <dbReference type="Proteomes" id="UP001235939"/>
    </source>
</evidence>
<feature type="chain" id="PRO_5045189724" evidence="1">
    <location>
        <begin position="23"/>
        <end position="676"/>
    </location>
</feature>
<name>A0ABY6KLG9_9ARAC</name>
<keyword evidence="5" id="KW-1185">Reference proteome</keyword>
<proteinExistence type="predicted"/>
<dbReference type="EMBL" id="CP092869">
    <property type="protein sequence ID" value="UYV69719.1"/>
    <property type="molecule type" value="Genomic_DNA"/>
</dbReference>
<dbReference type="Gene3D" id="3.30.710.10">
    <property type="entry name" value="Potassium Channel Kv1.1, Chain A"/>
    <property type="match status" value="2"/>
</dbReference>
<dbReference type="PROSITE" id="PS50144">
    <property type="entry name" value="MATH"/>
    <property type="match status" value="1"/>
</dbReference>
<reference evidence="4 5" key="1">
    <citation type="submission" date="2022-01" db="EMBL/GenBank/DDBJ databases">
        <title>A chromosomal length assembly of Cordylochernes scorpioides.</title>
        <authorList>
            <person name="Zeh D."/>
            <person name="Zeh J."/>
        </authorList>
    </citation>
    <scope>NUCLEOTIDE SEQUENCE [LARGE SCALE GENOMIC DNA]</scope>
    <source>
        <strain evidence="4">IN4F17</strain>
        <tissue evidence="4">Whole Body</tissue>
    </source>
</reference>
<dbReference type="PANTHER" id="PTHR24413">
    <property type="entry name" value="SPECKLE-TYPE POZ PROTEIN"/>
    <property type="match status" value="1"/>
</dbReference>